<evidence type="ECO:0000313" key="2">
    <source>
        <dbReference type="EMBL" id="KAF5359506.1"/>
    </source>
</evidence>
<keyword evidence="3" id="KW-1185">Reference proteome</keyword>
<dbReference type="Proteomes" id="UP000559027">
    <property type="component" value="Unassembled WGS sequence"/>
</dbReference>
<proteinExistence type="predicted"/>
<comment type="caution">
    <text evidence="2">The sequence shown here is derived from an EMBL/GenBank/DDBJ whole genome shotgun (WGS) entry which is preliminary data.</text>
</comment>
<gene>
    <name evidence="2" type="ORF">D9756_003548</name>
</gene>
<dbReference type="EMBL" id="JAACJO010000004">
    <property type="protein sequence ID" value="KAF5359506.1"/>
    <property type="molecule type" value="Genomic_DNA"/>
</dbReference>
<reference evidence="2 3" key="1">
    <citation type="journal article" date="2020" name="ISME J.">
        <title>Uncovering the hidden diversity of litter-decomposition mechanisms in mushroom-forming fungi.</title>
        <authorList>
            <person name="Floudas D."/>
            <person name="Bentzer J."/>
            <person name="Ahren D."/>
            <person name="Johansson T."/>
            <person name="Persson P."/>
            <person name="Tunlid A."/>
        </authorList>
    </citation>
    <scope>NUCLEOTIDE SEQUENCE [LARGE SCALE GENOMIC DNA]</scope>
    <source>
        <strain evidence="2 3">CBS 146.42</strain>
    </source>
</reference>
<organism evidence="2 3">
    <name type="scientific">Leucocoprinus leucothites</name>
    <dbReference type="NCBI Taxonomy" id="201217"/>
    <lineage>
        <taxon>Eukaryota</taxon>
        <taxon>Fungi</taxon>
        <taxon>Dikarya</taxon>
        <taxon>Basidiomycota</taxon>
        <taxon>Agaricomycotina</taxon>
        <taxon>Agaricomycetes</taxon>
        <taxon>Agaricomycetidae</taxon>
        <taxon>Agaricales</taxon>
        <taxon>Agaricineae</taxon>
        <taxon>Agaricaceae</taxon>
        <taxon>Leucocoprinus</taxon>
    </lineage>
</organism>
<evidence type="ECO:0000256" key="1">
    <source>
        <dbReference type="SAM" id="MobiDB-lite"/>
    </source>
</evidence>
<dbReference type="AlphaFoldDB" id="A0A8H5G7C0"/>
<name>A0A8H5G7C0_9AGAR</name>
<dbReference type="OrthoDB" id="3002717at2759"/>
<accession>A0A8H5G7C0</accession>
<evidence type="ECO:0000313" key="3">
    <source>
        <dbReference type="Proteomes" id="UP000559027"/>
    </source>
</evidence>
<protein>
    <submittedName>
        <fullName evidence="2">Uncharacterized protein</fullName>
    </submittedName>
</protein>
<feature type="region of interest" description="Disordered" evidence="1">
    <location>
        <begin position="1"/>
        <end position="29"/>
    </location>
</feature>
<sequence length="260" mass="28448">MSHSANDPLTPADSKPHPRTPQSMTTRAMVGARDSVRGPEWGHYIRCAIFFVLEGLYIGLAAVLLKQPLPLPDHIPHFPISSLKSGVTTVSILWHTTAGFFGSDVLADSFSREWSVNPKAPADRVSTITSGILDRFYHIFSSVSTKTFKFTFCAWVLMFALLRVGPSTIIVLNGFDVRPISIGGLVLGSSDTSHDVLKVEQLLGINTGYDTQPNVIIPKPASDDLSQSGSIEYNSDLVCRDRKPLPSLVCITSALYRYII</sequence>